<reference evidence="2" key="1">
    <citation type="submission" date="2016-10" db="EMBL/GenBank/DDBJ databases">
        <authorList>
            <person name="Varghese N."/>
            <person name="Submissions S."/>
        </authorList>
    </citation>
    <scope>NUCLEOTIDE SEQUENCE [LARGE SCALE GENOMIC DNA]</scope>
    <source>
        <strain evidence="2">BL47</strain>
    </source>
</reference>
<dbReference type="InterPro" id="IPR010626">
    <property type="entry name" value="DUF1217"/>
</dbReference>
<accession>A0A1H0BAN4</accession>
<dbReference type="RefSeq" id="WP_091716673.1">
    <property type="nucleotide sequence ID" value="NZ_FNHS01000008.1"/>
</dbReference>
<dbReference type="SUPFAM" id="SSF158837">
    <property type="entry name" value="AGR C 984p-like"/>
    <property type="match status" value="3"/>
</dbReference>
<dbReference type="Pfam" id="PF06748">
    <property type="entry name" value="DUF1217"/>
    <property type="match status" value="3"/>
</dbReference>
<organism evidence="1 2">
    <name type="scientific">Methylobacterium phyllostachyos</name>
    <dbReference type="NCBI Taxonomy" id="582672"/>
    <lineage>
        <taxon>Bacteria</taxon>
        <taxon>Pseudomonadati</taxon>
        <taxon>Pseudomonadota</taxon>
        <taxon>Alphaproteobacteria</taxon>
        <taxon>Hyphomicrobiales</taxon>
        <taxon>Methylobacteriaceae</taxon>
        <taxon>Methylobacterium</taxon>
    </lineage>
</organism>
<gene>
    <name evidence="1" type="ORF">SAMN05216360_10898</name>
</gene>
<evidence type="ECO:0000313" key="2">
    <source>
        <dbReference type="Proteomes" id="UP000198704"/>
    </source>
</evidence>
<dbReference type="OrthoDB" id="7824597at2"/>
<evidence type="ECO:0008006" key="3">
    <source>
        <dbReference type="Google" id="ProtNLM"/>
    </source>
</evidence>
<dbReference type="STRING" id="582672.SAMN05216360_10898"/>
<evidence type="ECO:0000313" key="1">
    <source>
        <dbReference type="EMBL" id="SDN42443.1"/>
    </source>
</evidence>
<keyword evidence="2" id="KW-1185">Reference proteome</keyword>
<dbReference type="EMBL" id="FNHS01000008">
    <property type="protein sequence ID" value="SDN42443.1"/>
    <property type="molecule type" value="Genomic_DNA"/>
</dbReference>
<dbReference type="InterPro" id="IPR023157">
    <property type="entry name" value="AGR-C-984p-like_sf"/>
</dbReference>
<sequence>MTSTFTDYRILTSNYSATIERKASDSATKKEIQYFQDNIGKVKTIDDFLGNNRLFTFAMKAYGLDDMISSKGFMRKVLMGEADANGRVLVNRLQDSRYQDFAAAFNFREYGNDPTQPMKLDDETQALIEQIGGIKTVQQRKAEYDTQTENTANYIDSIAPYIKTVDDIVADSKVSDFVRTAVGLPPASEDDDAYTQARQIESKFDATTFQDPGRMVDVFDHYRTARLDGRQAIIDPYYRAAGTYAASDAEITKLTNYVRTKLKTMNSAQDIVKDAALTGAIGTILALPGDLTGRAPDEQAKLISQKLDVASLRDGKTLNTFLDKFQALRSDAQAATVNAYIQQSLETDAGAENEGTRLALYFRRKVGSVKSAYGLLADPALAEVVRTAVGLPPESAKSSIDTQARLIERKVDLASFRDPAKLEQFIKRFTILWDAKNNTAPAPALSMLTDTGGSVFDSDVLIRLQSIRTGSL</sequence>
<dbReference type="Proteomes" id="UP000198704">
    <property type="component" value="Unassembled WGS sequence"/>
</dbReference>
<dbReference type="Gene3D" id="1.10.3700.10">
    <property type="entry name" value="AGR C 984p-like"/>
    <property type="match status" value="3"/>
</dbReference>
<dbReference type="AlphaFoldDB" id="A0A1H0BAN4"/>
<proteinExistence type="predicted"/>
<name>A0A1H0BAN4_9HYPH</name>
<protein>
    <recommendedName>
        <fullName evidence="3">DUF1217 domain-containing protein</fullName>
    </recommendedName>
</protein>